<dbReference type="Proteomes" id="UP000005741">
    <property type="component" value="Chromosome"/>
</dbReference>
<evidence type="ECO:0008006" key="3">
    <source>
        <dbReference type="Google" id="ProtNLM"/>
    </source>
</evidence>
<proteinExistence type="predicted"/>
<sequence>MKKKKIHSFLIFIILIILLAFAGCTAATEDNDTGQMSSVRYYTEEYPPLNFEEKRPD</sequence>
<keyword evidence="2" id="KW-1185">Reference proteome</keyword>
<dbReference type="EMBL" id="CM001436">
    <property type="protein sequence ID" value="EHQ36513.1"/>
    <property type="molecule type" value="Genomic_DNA"/>
</dbReference>
<evidence type="ECO:0000313" key="2">
    <source>
        <dbReference type="Proteomes" id="UP000005741"/>
    </source>
</evidence>
<dbReference type="HOGENOM" id="CLU_2985699_0_0_2"/>
<reference evidence="1 2" key="1">
    <citation type="submission" date="2011-10" db="EMBL/GenBank/DDBJ databases">
        <title>The Improved High-Quality Draft genome of Methanoplanus limicola DSM 2279.</title>
        <authorList>
            <consortium name="US DOE Joint Genome Institute (JGI-PGF)"/>
            <person name="Lucas S."/>
            <person name="Copeland A."/>
            <person name="Lapidus A."/>
            <person name="Glavina del Rio T."/>
            <person name="Dalin E."/>
            <person name="Tice H."/>
            <person name="Bruce D."/>
            <person name="Goodwin L."/>
            <person name="Pitluck S."/>
            <person name="Peters L."/>
            <person name="Mikhailova N."/>
            <person name="Lu M."/>
            <person name="Kyrpides N."/>
            <person name="Mavromatis K."/>
            <person name="Ivanova N."/>
            <person name="Markowitz V."/>
            <person name="Cheng J.-F."/>
            <person name="Hugenholtz P."/>
            <person name="Woyke T."/>
            <person name="Wu D."/>
            <person name="Wirth R."/>
            <person name="Brambilla E.-M."/>
            <person name="Klenk H.-P."/>
            <person name="Eisen J.A."/>
        </authorList>
    </citation>
    <scope>NUCLEOTIDE SEQUENCE [LARGE SCALE GENOMIC DNA]</scope>
    <source>
        <strain evidence="1 2">DSM 2279</strain>
    </source>
</reference>
<accession>H1Z398</accession>
<dbReference type="PROSITE" id="PS51257">
    <property type="entry name" value="PROKAR_LIPOPROTEIN"/>
    <property type="match status" value="1"/>
</dbReference>
<dbReference type="AlphaFoldDB" id="H1Z398"/>
<dbReference type="RefSeq" id="WP_004078861.1">
    <property type="nucleotide sequence ID" value="NZ_CM001436.1"/>
</dbReference>
<protein>
    <recommendedName>
        <fullName evidence="3">Lipoprotein</fullName>
    </recommendedName>
</protein>
<evidence type="ECO:0000313" key="1">
    <source>
        <dbReference type="EMBL" id="EHQ36513.1"/>
    </source>
</evidence>
<gene>
    <name evidence="1" type="ORF">Metlim_2466</name>
</gene>
<organism evidence="1 2">
    <name type="scientific">Methanoplanus limicola DSM 2279</name>
    <dbReference type="NCBI Taxonomy" id="937775"/>
    <lineage>
        <taxon>Archaea</taxon>
        <taxon>Methanobacteriati</taxon>
        <taxon>Methanobacteriota</taxon>
        <taxon>Stenosarchaea group</taxon>
        <taxon>Methanomicrobia</taxon>
        <taxon>Methanomicrobiales</taxon>
        <taxon>Methanomicrobiaceae</taxon>
        <taxon>Methanoplanus</taxon>
    </lineage>
</organism>
<dbReference type="InParanoid" id="H1Z398"/>
<name>H1Z398_9EURY</name>